<feature type="binding site" evidence="9">
    <location>
        <position position="12"/>
    </location>
    <ligand>
        <name>ATP</name>
        <dbReference type="ChEBI" id="CHEBI:30616"/>
    </ligand>
</feature>
<dbReference type="Gene3D" id="1.10.10.10">
    <property type="entry name" value="Winged helix-like DNA-binding domain superfamily/Winged helix DNA-binding domain"/>
    <property type="match status" value="1"/>
</dbReference>
<comment type="caution">
    <text evidence="9">Lacks conserved residue(s) required for the propagation of feature annotation.</text>
</comment>
<evidence type="ECO:0000256" key="4">
    <source>
        <dbReference type="ARBA" id="ARBA00022801"/>
    </source>
</evidence>
<dbReference type="GO" id="GO:0006310">
    <property type="term" value="P:DNA recombination"/>
    <property type="evidence" value="ECO:0007669"/>
    <property type="project" value="UniProtKB-UniRule"/>
</dbReference>
<keyword evidence="11" id="KW-0347">Helicase</keyword>
<keyword evidence="7 9" id="KW-0233">DNA recombination</keyword>
<proteinExistence type="inferred from homology"/>
<evidence type="ECO:0000313" key="12">
    <source>
        <dbReference type="Proteomes" id="UP000177575"/>
    </source>
</evidence>
<keyword evidence="1 9" id="KW-0963">Cytoplasm</keyword>
<dbReference type="InterPro" id="IPR008823">
    <property type="entry name" value="RuvB_wg_C"/>
</dbReference>
<dbReference type="InterPro" id="IPR027417">
    <property type="entry name" value="P-loop_NTPase"/>
</dbReference>
<dbReference type="EC" id="3.6.4.-" evidence="9"/>
<evidence type="ECO:0000256" key="9">
    <source>
        <dbReference type="HAMAP-Rule" id="MF_00016"/>
    </source>
</evidence>
<feature type="domain" description="AAA+ ATPase" evidence="10">
    <location>
        <begin position="43"/>
        <end position="176"/>
    </location>
</feature>
<sequence>MQAEDKLLDKQLRPRSLKEYIGQEQVKDNLKIFLTAAKQRGESIEHVLLYGPPGLGKTTLAYIIANEVGTNIKVTSGPAIERAGDLAAILTNLEAGDVLFIDEIHRLNKVIEEVLYPAMEDFALDLVIGKGPSARTVRLDLPHFTLIGATTRYHLLSGPLRNRFGVTFRLNFYQPKEMIEIINRSARLLGFPIEREAAEIVAHRSRATPRVANRLLKRVRDFVQVKAEPRATLALAEQALNQLQVDPLGLDDLDRQILRVIIEKFKGGPVGVSSVAAALQEEAATIEEIYEPFLMQLGFLQRTPRGRTVTQAAYEHLGLAVPGEQQTKLV</sequence>
<feature type="binding site" evidence="9">
    <location>
        <begin position="120"/>
        <end position="122"/>
    </location>
    <ligand>
        <name>ATP</name>
        <dbReference type="ChEBI" id="CHEBI:30616"/>
    </ligand>
</feature>
<evidence type="ECO:0000256" key="1">
    <source>
        <dbReference type="ARBA" id="ARBA00022490"/>
    </source>
</evidence>
<dbReference type="Gene3D" id="1.10.8.60">
    <property type="match status" value="1"/>
</dbReference>
<feature type="binding site" evidence="9">
    <location>
        <position position="59"/>
    </location>
    <ligand>
        <name>ATP</name>
        <dbReference type="ChEBI" id="CHEBI:30616"/>
    </ligand>
</feature>
<dbReference type="GO" id="GO:0000400">
    <property type="term" value="F:four-way junction DNA binding"/>
    <property type="evidence" value="ECO:0007669"/>
    <property type="project" value="UniProtKB-UniRule"/>
</dbReference>
<keyword evidence="6 9" id="KW-0238">DNA-binding</keyword>
<keyword evidence="2 9" id="KW-0547">Nucleotide-binding</keyword>
<evidence type="ECO:0000256" key="7">
    <source>
        <dbReference type="ARBA" id="ARBA00023172"/>
    </source>
</evidence>
<comment type="catalytic activity">
    <reaction evidence="9">
        <text>ATP + H2O = ADP + phosphate + H(+)</text>
        <dbReference type="Rhea" id="RHEA:13065"/>
        <dbReference type="ChEBI" id="CHEBI:15377"/>
        <dbReference type="ChEBI" id="CHEBI:15378"/>
        <dbReference type="ChEBI" id="CHEBI:30616"/>
        <dbReference type="ChEBI" id="CHEBI:43474"/>
        <dbReference type="ChEBI" id="CHEBI:456216"/>
    </reaction>
</comment>
<feature type="binding site" evidence="9">
    <location>
        <position position="173"/>
    </location>
    <ligand>
        <name>ATP</name>
        <dbReference type="ChEBI" id="CHEBI:30616"/>
    </ligand>
</feature>
<comment type="caution">
    <text evidence="11">The sequence shown here is derived from an EMBL/GenBank/DDBJ whole genome shotgun (WGS) entry which is preliminary data.</text>
</comment>
<feature type="region of interest" description="Small ATPAse domain (RuvB-S)" evidence="9">
    <location>
        <begin position="174"/>
        <end position="244"/>
    </location>
</feature>
<gene>
    <name evidence="9" type="primary">ruvB</name>
    <name evidence="11" type="ORF">A2388_01570</name>
</gene>
<feature type="binding site" evidence="9">
    <location>
        <position position="58"/>
    </location>
    <ligand>
        <name>Mg(2+)</name>
        <dbReference type="ChEBI" id="CHEBI:18420"/>
    </ligand>
</feature>
<evidence type="ECO:0000256" key="5">
    <source>
        <dbReference type="ARBA" id="ARBA00022840"/>
    </source>
</evidence>
<comment type="domain">
    <text evidence="9">Has 3 domains, the large (RuvB-L) and small ATPase (RuvB-S) domains and the C-terminal head (RuvB-H) domain. The head domain binds DNA, while the ATPase domains jointly bind ATP, ADP or are empty depending on the state of the subunit in the translocation cycle. During a single DNA translocation step the structure of each domain remains the same, but their relative positions change.</text>
</comment>
<dbReference type="GO" id="GO:0005524">
    <property type="term" value="F:ATP binding"/>
    <property type="evidence" value="ECO:0007669"/>
    <property type="project" value="UniProtKB-UniRule"/>
</dbReference>
<dbReference type="SMART" id="SM00382">
    <property type="entry name" value="AAA"/>
    <property type="match status" value="1"/>
</dbReference>
<dbReference type="NCBIfam" id="NF000868">
    <property type="entry name" value="PRK00080.1"/>
    <property type="match status" value="1"/>
</dbReference>
<keyword evidence="5 9" id="KW-0067">ATP-binding</keyword>
<feature type="binding site" evidence="9">
    <location>
        <position position="302"/>
    </location>
    <ligand>
        <name>DNA</name>
        <dbReference type="ChEBI" id="CHEBI:16991"/>
    </ligand>
</feature>
<accession>A0A1G2Q1G6</accession>
<dbReference type="GO" id="GO:0009378">
    <property type="term" value="F:four-way junction helicase activity"/>
    <property type="evidence" value="ECO:0007669"/>
    <property type="project" value="InterPro"/>
</dbReference>
<dbReference type="Pfam" id="PF17864">
    <property type="entry name" value="AAA_lid_4"/>
    <property type="match status" value="1"/>
</dbReference>
<dbReference type="GO" id="GO:0016887">
    <property type="term" value="F:ATP hydrolysis activity"/>
    <property type="evidence" value="ECO:0007669"/>
    <property type="project" value="RHEA"/>
</dbReference>
<dbReference type="GO" id="GO:0005737">
    <property type="term" value="C:cytoplasm"/>
    <property type="evidence" value="ECO:0007669"/>
    <property type="project" value="UniProtKB-SubCell"/>
</dbReference>
<keyword evidence="4 9" id="KW-0378">Hydrolase</keyword>
<feature type="binding site" evidence="9">
    <location>
        <position position="163"/>
    </location>
    <ligand>
        <name>ATP</name>
        <dbReference type="ChEBI" id="CHEBI:30616"/>
    </ligand>
</feature>
<dbReference type="GO" id="GO:0048476">
    <property type="term" value="C:Holliday junction resolvase complex"/>
    <property type="evidence" value="ECO:0007669"/>
    <property type="project" value="UniProtKB-UniRule"/>
</dbReference>
<dbReference type="Pfam" id="PF05496">
    <property type="entry name" value="RuvB_N"/>
    <property type="match status" value="1"/>
</dbReference>
<evidence type="ECO:0000259" key="10">
    <source>
        <dbReference type="SMART" id="SM00382"/>
    </source>
</evidence>
<dbReference type="AlphaFoldDB" id="A0A1G2Q1G6"/>
<dbReference type="InterPro" id="IPR036390">
    <property type="entry name" value="WH_DNA-bd_sf"/>
</dbReference>
<dbReference type="InterPro" id="IPR003593">
    <property type="entry name" value="AAA+_ATPase"/>
</dbReference>
<dbReference type="Gene3D" id="3.40.50.300">
    <property type="entry name" value="P-loop containing nucleotide triphosphate hydrolases"/>
    <property type="match status" value="1"/>
</dbReference>
<comment type="similarity">
    <text evidence="9">Belongs to the RuvB family.</text>
</comment>
<evidence type="ECO:0000256" key="3">
    <source>
        <dbReference type="ARBA" id="ARBA00022763"/>
    </source>
</evidence>
<dbReference type="HAMAP" id="MF_00016">
    <property type="entry name" value="DNA_HJ_migration_RuvB"/>
    <property type="match status" value="1"/>
</dbReference>
<dbReference type="PANTHER" id="PTHR42848">
    <property type="match status" value="1"/>
</dbReference>
<reference evidence="11 12" key="1">
    <citation type="journal article" date="2016" name="Nat. Commun.">
        <title>Thousands of microbial genomes shed light on interconnected biogeochemical processes in an aquifer system.</title>
        <authorList>
            <person name="Anantharaman K."/>
            <person name="Brown C.T."/>
            <person name="Hug L.A."/>
            <person name="Sharon I."/>
            <person name="Castelle C.J."/>
            <person name="Probst A.J."/>
            <person name="Thomas B.C."/>
            <person name="Singh A."/>
            <person name="Wilkins M.J."/>
            <person name="Karaoz U."/>
            <person name="Brodie E.L."/>
            <person name="Williams K.H."/>
            <person name="Hubbard S.S."/>
            <person name="Banfield J.F."/>
        </authorList>
    </citation>
    <scope>NUCLEOTIDE SEQUENCE [LARGE SCALE GENOMIC DNA]</scope>
</reference>
<comment type="function">
    <text evidence="9">The RuvA-RuvB-RuvC complex processes Holliday junction (HJ) DNA during genetic recombination and DNA repair, while the RuvA-RuvB complex plays an important role in the rescue of blocked DNA replication forks via replication fork reversal (RFR). RuvA specifically binds to HJ cruciform DNA, conferring on it an open structure. The RuvB hexamer acts as an ATP-dependent pump, pulling dsDNA into and through the RuvAB complex. RuvB forms 2 homohexamers on either side of HJ DNA bound by 1 or 2 RuvA tetramers; 4 subunits per hexamer contact DNA at a time. Coordinated motions by a converter formed by DNA-disengaged RuvB subunits stimulates ATP hydrolysis and nucleotide exchange. Immobilization of the converter enables RuvB to convert the ATP-contained energy into a lever motion, pulling 2 nucleotides of DNA out of the RuvA tetramer per ATP hydrolyzed, thus driving DNA branch migration. The RuvB motors rotate together with the DNA substrate, which together with the progressing nucleotide cycle form the mechanistic basis for DNA recombination by continuous HJ branch migration. Branch migration allows RuvC to scan DNA until it finds its consensus sequence, where it cleaves and resolves cruciform DNA.</text>
</comment>
<feature type="region of interest" description="Head domain (RuvB-H)" evidence="9">
    <location>
        <begin position="247"/>
        <end position="330"/>
    </location>
</feature>
<feature type="binding site" evidence="9">
    <location>
        <position position="54"/>
    </location>
    <ligand>
        <name>ATP</name>
        <dbReference type="ChEBI" id="CHEBI:30616"/>
    </ligand>
</feature>
<comment type="subcellular location">
    <subcellularLocation>
        <location evidence="9">Cytoplasm</location>
    </subcellularLocation>
</comment>
<organism evidence="11 12">
    <name type="scientific">Candidatus Veblenbacteria bacterium RIFOXYB1_FULL_43_13</name>
    <dbReference type="NCBI Taxonomy" id="1802426"/>
    <lineage>
        <taxon>Bacteria</taxon>
        <taxon>Candidatus Vebleniibacteriota</taxon>
    </lineage>
</organism>
<dbReference type="SUPFAM" id="SSF52540">
    <property type="entry name" value="P-loop containing nucleoside triphosphate hydrolases"/>
    <property type="match status" value="1"/>
</dbReference>
<dbReference type="InterPro" id="IPR008824">
    <property type="entry name" value="RuvB-like_N"/>
</dbReference>
<dbReference type="SUPFAM" id="SSF46785">
    <property type="entry name" value="Winged helix' DNA-binding domain"/>
    <property type="match status" value="1"/>
</dbReference>
<feature type="binding site" evidence="9">
    <location>
        <position position="13"/>
    </location>
    <ligand>
        <name>ATP</name>
        <dbReference type="ChEBI" id="CHEBI:30616"/>
    </ligand>
</feature>
<evidence type="ECO:0000256" key="8">
    <source>
        <dbReference type="ARBA" id="ARBA00023204"/>
    </source>
</evidence>
<evidence type="ECO:0000313" key="11">
    <source>
        <dbReference type="EMBL" id="OHA54416.1"/>
    </source>
</evidence>
<dbReference type="NCBIfam" id="TIGR00635">
    <property type="entry name" value="ruvB"/>
    <property type="match status" value="1"/>
</dbReference>
<dbReference type="PANTHER" id="PTHR42848:SF1">
    <property type="entry name" value="HOLLIDAY JUNCTION BRANCH MIGRATION COMPLEX SUBUNIT RUVB"/>
    <property type="match status" value="1"/>
</dbReference>
<protein>
    <recommendedName>
        <fullName evidence="9">Holliday junction branch migration complex subunit RuvB</fullName>
        <ecNumber evidence="9">3.6.4.-</ecNumber>
    </recommendedName>
</protein>
<dbReference type="InterPro" id="IPR004605">
    <property type="entry name" value="DNA_helicase_Holl-junc_RuvB"/>
</dbReference>
<dbReference type="InterPro" id="IPR036388">
    <property type="entry name" value="WH-like_DNA-bd_sf"/>
</dbReference>
<dbReference type="CDD" id="cd00009">
    <property type="entry name" value="AAA"/>
    <property type="match status" value="1"/>
</dbReference>
<evidence type="ECO:0000256" key="6">
    <source>
        <dbReference type="ARBA" id="ARBA00023125"/>
    </source>
</evidence>
<dbReference type="InterPro" id="IPR041445">
    <property type="entry name" value="AAA_lid_4"/>
</dbReference>
<feature type="binding site" evidence="9">
    <location>
        <position position="307"/>
    </location>
    <ligand>
        <name>DNA</name>
        <dbReference type="ChEBI" id="CHEBI:16991"/>
    </ligand>
</feature>
<evidence type="ECO:0000256" key="2">
    <source>
        <dbReference type="ARBA" id="ARBA00022741"/>
    </source>
</evidence>
<dbReference type="Proteomes" id="UP000177575">
    <property type="component" value="Unassembled WGS sequence"/>
</dbReference>
<keyword evidence="3 9" id="KW-0227">DNA damage</keyword>
<feature type="binding site" evidence="9">
    <location>
        <position position="57"/>
    </location>
    <ligand>
        <name>ATP</name>
        <dbReference type="ChEBI" id="CHEBI:30616"/>
    </ligand>
</feature>
<name>A0A1G2Q1G6_9BACT</name>
<dbReference type="EMBL" id="MHTC01000050">
    <property type="protein sequence ID" value="OHA54416.1"/>
    <property type="molecule type" value="Genomic_DNA"/>
</dbReference>
<keyword evidence="8 9" id="KW-0234">DNA repair</keyword>
<feature type="binding site" evidence="9">
    <location>
        <position position="58"/>
    </location>
    <ligand>
        <name>ATP</name>
        <dbReference type="ChEBI" id="CHEBI:30616"/>
    </ligand>
</feature>
<dbReference type="GO" id="GO:0006281">
    <property type="term" value="P:DNA repair"/>
    <property type="evidence" value="ECO:0007669"/>
    <property type="project" value="UniProtKB-UniRule"/>
</dbReference>
<dbReference type="Pfam" id="PF05491">
    <property type="entry name" value="WHD_RuvB"/>
    <property type="match status" value="1"/>
</dbReference>
<feature type="binding site" evidence="9">
    <location>
        <position position="210"/>
    </location>
    <ligand>
        <name>ATP</name>
        <dbReference type="ChEBI" id="CHEBI:30616"/>
    </ligand>
</feature>
<comment type="subunit">
    <text evidence="9">Homohexamer. Forms an RuvA(8)-RuvB(12)-Holliday junction (HJ) complex. HJ DNA is sandwiched between 2 RuvA tetramers; dsDNA enters through RuvA and exits via RuvB. An RuvB hexamer assembles on each DNA strand where it exits the tetramer. Each RuvB hexamer is contacted by two RuvA subunits (via domain III) on 2 adjacent RuvB subunits; this complex drives branch migration. In the full resolvosome a probable DNA-RuvA(4)-RuvB(12)-RuvC(2) complex forms which resolves the HJ.</text>
</comment>